<accession>A0A363UNT4</accession>
<dbReference type="PANTHER" id="PTHR14226:SF10">
    <property type="entry name" value="TRIACYLGLYCEROL LIPASE 4-RELATED"/>
    <property type="match status" value="1"/>
</dbReference>
<dbReference type="EMBL" id="QEQK01000003">
    <property type="protein sequence ID" value="PWN57093.1"/>
    <property type="molecule type" value="Genomic_DNA"/>
</dbReference>
<evidence type="ECO:0000259" key="5">
    <source>
        <dbReference type="PROSITE" id="PS51635"/>
    </source>
</evidence>
<keyword evidence="1 4" id="KW-0378">Hydrolase</keyword>
<gene>
    <name evidence="6" type="ORF">DEH80_03945</name>
</gene>
<name>A0A363UNT4_9GAMM</name>
<proteinExistence type="predicted"/>
<dbReference type="SUPFAM" id="SSF52151">
    <property type="entry name" value="FabD/lysophospholipase-like"/>
    <property type="match status" value="1"/>
</dbReference>
<evidence type="ECO:0000256" key="3">
    <source>
        <dbReference type="ARBA" id="ARBA00023098"/>
    </source>
</evidence>
<feature type="active site" description="Proton acceptor" evidence="4">
    <location>
        <position position="316"/>
    </location>
</feature>
<dbReference type="Gene3D" id="3.40.1090.10">
    <property type="entry name" value="Cytosolic phospholipase A2 catalytic domain"/>
    <property type="match status" value="2"/>
</dbReference>
<comment type="caution">
    <text evidence="6">The sequence shown here is derived from an EMBL/GenBank/DDBJ whole genome shotgun (WGS) entry which is preliminary data.</text>
</comment>
<dbReference type="AlphaFoldDB" id="A0A363UNT4"/>
<organism evidence="6 7">
    <name type="scientific">Abyssibacter profundi</name>
    <dbReference type="NCBI Taxonomy" id="2182787"/>
    <lineage>
        <taxon>Bacteria</taxon>
        <taxon>Pseudomonadati</taxon>
        <taxon>Pseudomonadota</taxon>
        <taxon>Gammaproteobacteria</taxon>
        <taxon>Chromatiales</taxon>
        <taxon>Oceanococcaceae</taxon>
        <taxon>Abyssibacter</taxon>
    </lineage>
</organism>
<dbReference type="OrthoDB" id="7055653at2"/>
<dbReference type="InterPro" id="IPR002641">
    <property type="entry name" value="PNPLA_dom"/>
</dbReference>
<dbReference type="PROSITE" id="PS51635">
    <property type="entry name" value="PNPLA"/>
    <property type="match status" value="1"/>
</dbReference>
<feature type="domain" description="PNPLA" evidence="5">
    <location>
        <begin position="143"/>
        <end position="329"/>
    </location>
</feature>
<dbReference type="InterPro" id="IPR016035">
    <property type="entry name" value="Acyl_Trfase/lysoPLipase"/>
</dbReference>
<dbReference type="GO" id="GO:0016042">
    <property type="term" value="P:lipid catabolic process"/>
    <property type="evidence" value="ECO:0007669"/>
    <property type="project" value="UniProtKB-UniRule"/>
</dbReference>
<reference evidence="6 7" key="1">
    <citation type="submission" date="2018-05" db="EMBL/GenBank/DDBJ databases">
        <title>Abyssibacter profundi OUC007T gen. nov., sp. nov, a marine bacterium isolated from seawater of the Mariana Trench.</title>
        <authorList>
            <person name="Zhou S."/>
        </authorList>
    </citation>
    <scope>NUCLEOTIDE SEQUENCE [LARGE SCALE GENOMIC DNA]</scope>
    <source>
        <strain evidence="6 7">OUC007</strain>
    </source>
</reference>
<feature type="active site" description="Nucleophile" evidence="4">
    <location>
        <position position="176"/>
    </location>
</feature>
<dbReference type="PANTHER" id="PTHR14226">
    <property type="entry name" value="NEUROPATHY TARGET ESTERASE/SWISS CHEESE D.MELANOGASTER"/>
    <property type="match status" value="1"/>
</dbReference>
<dbReference type="InterPro" id="IPR021771">
    <property type="entry name" value="Triacylglycerol_lipase_N"/>
</dbReference>
<dbReference type="Proteomes" id="UP000251800">
    <property type="component" value="Unassembled WGS sequence"/>
</dbReference>
<feature type="short sequence motif" description="GXSXG" evidence="4">
    <location>
        <begin position="174"/>
        <end position="178"/>
    </location>
</feature>
<dbReference type="RefSeq" id="WP_109719173.1">
    <property type="nucleotide sequence ID" value="NZ_QEQK01000003.1"/>
</dbReference>
<evidence type="ECO:0000256" key="4">
    <source>
        <dbReference type="PROSITE-ProRule" id="PRU01161"/>
    </source>
</evidence>
<evidence type="ECO:0000313" key="6">
    <source>
        <dbReference type="EMBL" id="PWN57093.1"/>
    </source>
</evidence>
<dbReference type="Pfam" id="PF01734">
    <property type="entry name" value="Patatin"/>
    <property type="match status" value="1"/>
</dbReference>
<sequence length="490" mass="54677">MANARECRRAMRHAPDYGTWADAAQQLDALTGREDWKAEDESALYDFRMIRARKRQLRRLRERGDTAGLMHELRQGLHWNMGGIGSPYLYAQSLIGTKRLVSDYIDEVCCALTELAATATPANAKQRQHFLEETALSFGRTGLMLSGGATLGLFHIGVIKTLWEHQALPRVISGSSAGSVVAATLGTHTDDEVEAIFDADMARFGFWRGLSPSSIIKRRALMDQAQVRRGIQHFVADMTFEESYRRTGRVVNVTVSPANTAQSPKLVNHVTFPHLCMREAVLASCAVPLVFEPVLLYQRDQHGAKLPFLPNVKWVDGSMKSDLPRLRLRRLHNVNHFIVSQTNPHVVPFLAMRGSRSRGGRAGILRAYALESLKEQSKLLAGLGRDLLPPGGLRNRLDTVHGLLEQEYRGNITIGPNFRLRQFRQMITNPSLQATRDMILAGERATWPKLSMILHQTRISQTLDAAVRQVQGAARQAGDAGVQRRQLKTG</sequence>
<evidence type="ECO:0000256" key="2">
    <source>
        <dbReference type="ARBA" id="ARBA00022963"/>
    </source>
</evidence>
<comment type="caution">
    <text evidence="4">Lacks conserved residue(s) required for the propagation of feature annotation.</text>
</comment>
<keyword evidence="2 4" id="KW-0442">Lipid degradation</keyword>
<evidence type="ECO:0000313" key="7">
    <source>
        <dbReference type="Proteomes" id="UP000251800"/>
    </source>
</evidence>
<dbReference type="InterPro" id="IPR050301">
    <property type="entry name" value="NTE"/>
</dbReference>
<protein>
    <submittedName>
        <fullName evidence="6">DUF3336 domain-containing protein</fullName>
    </submittedName>
</protein>
<dbReference type="GO" id="GO:0004806">
    <property type="term" value="F:triacylglycerol lipase activity"/>
    <property type="evidence" value="ECO:0007669"/>
    <property type="project" value="InterPro"/>
</dbReference>
<evidence type="ECO:0000256" key="1">
    <source>
        <dbReference type="ARBA" id="ARBA00022801"/>
    </source>
</evidence>
<keyword evidence="3 4" id="KW-0443">Lipid metabolism</keyword>
<keyword evidence="7" id="KW-1185">Reference proteome</keyword>
<dbReference type="Pfam" id="PF11815">
    <property type="entry name" value="DUF3336"/>
    <property type="match status" value="1"/>
</dbReference>